<evidence type="ECO:0000256" key="3">
    <source>
        <dbReference type="SAM" id="SignalP"/>
    </source>
</evidence>
<evidence type="ECO:0000313" key="5">
    <source>
        <dbReference type="EMBL" id="RPD58973.1"/>
    </source>
</evidence>
<reference evidence="5" key="1">
    <citation type="journal article" date="2018" name="Genome Biol. Evol.">
        <title>Genomics and development of Lentinus tigrinus, a white-rot wood-decaying mushroom with dimorphic fruiting bodies.</title>
        <authorList>
            <person name="Wu B."/>
            <person name="Xu Z."/>
            <person name="Knudson A."/>
            <person name="Carlson A."/>
            <person name="Chen N."/>
            <person name="Kovaka S."/>
            <person name="LaButti K."/>
            <person name="Lipzen A."/>
            <person name="Pennachio C."/>
            <person name="Riley R."/>
            <person name="Schakwitz W."/>
            <person name="Umezawa K."/>
            <person name="Ohm R.A."/>
            <person name="Grigoriev I.V."/>
            <person name="Nagy L.G."/>
            <person name="Gibbons J."/>
            <person name="Hibbett D."/>
        </authorList>
    </citation>
    <scope>NUCLEOTIDE SEQUENCE [LARGE SCALE GENOMIC DNA]</scope>
    <source>
        <strain evidence="5">ALCF2SS1-6</strain>
    </source>
</reference>
<accession>A0A5C2S5E1</accession>
<dbReference type="PANTHER" id="PTHR40633:SF1">
    <property type="entry name" value="GPI ANCHORED SERINE-THREONINE RICH PROTEIN (AFU_ORTHOLOGUE AFUA_1G03630)"/>
    <property type="match status" value="1"/>
</dbReference>
<evidence type="ECO:0000313" key="6">
    <source>
        <dbReference type="Proteomes" id="UP000313359"/>
    </source>
</evidence>
<gene>
    <name evidence="5" type="ORF">L227DRAFT_564419</name>
</gene>
<keyword evidence="1 3" id="KW-0732">Signal</keyword>
<dbReference type="OrthoDB" id="2432613at2759"/>
<feature type="signal peptide" evidence="3">
    <location>
        <begin position="1"/>
        <end position="19"/>
    </location>
</feature>
<evidence type="ECO:0000259" key="4">
    <source>
        <dbReference type="Pfam" id="PF10342"/>
    </source>
</evidence>
<protein>
    <recommendedName>
        <fullName evidence="4">Yeast cell wall synthesis Kre9/Knh1-like N-terminal domain-containing protein</fullName>
    </recommendedName>
</protein>
<dbReference type="EMBL" id="ML122272">
    <property type="protein sequence ID" value="RPD58973.1"/>
    <property type="molecule type" value="Genomic_DNA"/>
</dbReference>
<keyword evidence="6" id="KW-1185">Reference proteome</keyword>
<proteinExistence type="predicted"/>
<dbReference type="InterPro" id="IPR018466">
    <property type="entry name" value="Kre9/Knh1-like_N"/>
</dbReference>
<feature type="chain" id="PRO_5023005429" description="Yeast cell wall synthesis Kre9/Knh1-like N-terminal domain-containing protein" evidence="3">
    <location>
        <begin position="20"/>
        <end position="263"/>
    </location>
</feature>
<sequence length="263" mass="25679">MFAYAGLAALIAGSALVRADPVPTAPGPGDVFKVGGQCSFTWTPDTTGVWKEMNVELMSGSNLQMNHITTIATLDGTDTSTTSHTFDCPDVTPNSAIYFYQFSSPANVSAITWTTRFTIAAADGSTTDPADATQPDGSAIPWGTGALVDPSTAVAAPSYLAGAASGTTATATTGASATAATAATTSSANTAAASSAASTKSGFSTAPAAPSTTLGAAASNSSNSGNSSAAADNGALSAFGVDSYVARAGIALGVAAFTFAVAL</sequence>
<evidence type="ECO:0000256" key="2">
    <source>
        <dbReference type="SAM" id="MobiDB-lite"/>
    </source>
</evidence>
<feature type="domain" description="Yeast cell wall synthesis Kre9/Knh1-like N-terminal" evidence="4">
    <location>
        <begin position="26"/>
        <end position="119"/>
    </location>
</feature>
<dbReference type="Proteomes" id="UP000313359">
    <property type="component" value="Unassembled WGS sequence"/>
</dbReference>
<organism evidence="5 6">
    <name type="scientific">Lentinus tigrinus ALCF2SS1-6</name>
    <dbReference type="NCBI Taxonomy" id="1328759"/>
    <lineage>
        <taxon>Eukaryota</taxon>
        <taxon>Fungi</taxon>
        <taxon>Dikarya</taxon>
        <taxon>Basidiomycota</taxon>
        <taxon>Agaricomycotina</taxon>
        <taxon>Agaricomycetes</taxon>
        <taxon>Polyporales</taxon>
        <taxon>Polyporaceae</taxon>
        <taxon>Lentinus</taxon>
    </lineage>
</organism>
<dbReference type="Pfam" id="PF10342">
    <property type="entry name" value="Kre9_KNH"/>
    <property type="match status" value="1"/>
</dbReference>
<dbReference type="STRING" id="1328759.A0A5C2S5E1"/>
<name>A0A5C2S5E1_9APHY</name>
<evidence type="ECO:0000256" key="1">
    <source>
        <dbReference type="ARBA" id="ARBA00022729"/>
    </source>
</evidence>
<dbReference type="PANTHER" id="PTHR40633">
    <property type="entry name" value="MATRIX PROTEIN, PUTATIVE (AFU_ORTHOLOGUE AFUA_8G05410)-RELATED"/>
    <property type="match status" value="1"/>
</dbReference>
<dbReference type="AlphaFoldDB" id="A0A5C2S5E1"/>
<feature type="region of interest" description="Disordered" evidence="2">
    <location>
        <begin position="124"/>
        <end position="144"/>
    </location>
</feature>
<dbReference type="InterPro" id="IPR052982">
    <property type="entry name" value="SRP1/TIP1-like"/>
</dbReference>